<feature type="non-terminal residue" evidence="1">
    <location>
        <position position="1"/>
    </location>
</feature>
<sequence length="72" mass="8350">ISSRNPSKKLEDPNKEVGRLKMKKIVEISYLISKEETVMYGTLPPPKLRARSRMVECPEGFGETEIRWRSDI</sequence>
<evidence type="ECO:0000313" key="1">
    <source>
        <dbReference type="EMBL" id="GAH61127.1"/>
    </source>
</evidence>
<dbReference type="AlphaFoldDB" id="X1GVE1"/>
<comment type="caution">
    <text evidence="1">The sequence shown here is derived from an EMBL/GenBank/DDBJ whole genome shotgun (WGS) entry which is preliminary data.</text>
</comment>
<name>X1GVE1_9ZZZZ</name>
<reference evidence="1" key="1">
    <citation type="journal article" date="2014" name="Front. Microbiol.">
        <title>High frequency of phylogenetically diverse reductive dehalogenase-homologous genes in deep subseafloor sedimentary metagenomes.</title>
        <authorList>
            <person name="Kawai M."/>
            <person name="Futagami T."/>
            <person name="Toyoda A."/>
            <person name="Takaki Y."/>
            <person name="Nishi S."/>
            <person name="Hori S."/>
            <person name="Arai W."/>
            <person name="Tsubouchi T."/>
            <person name="Morono Y."/>
            <person name="Uchiyama I."/>
            <person name="Ito T."/>
            <person name="Fujiyama A."/>
            <person name="Inagaki F."/>
            <person name="Takami H."/>
        </authorList>
    </citation>
    <scope>NUCLEOTIDE SEQUENCE</scope>
    <source>
        <strain evidence="1">Expedition CK06-06</strain>
    </source>
</reference>
<accession>X1GVE1</accession>
<protein>
    <submittedName>
        <fullName evidence="1">Uncharacterized protein</fullName>
    </submittedName>
</protein>
<proteinExistence type="predicted"/>
<gene>
    <name evidence="1" type="ORF">S03H2_31200</name>
</gene>
<organism evidence="1">
    <name type="scientific">marine sediment metagenome</name>
    <dbReference type="NCBI Taxonomy" id="412755"/>
    <lineage>
        <taxon>unclassified sequences</taxon>
        <taxon>metagenomes</taxon>
        <taxon>ecological metagenomes</taxon>
    </lineage>
</organism>
<dbReference type="EMBL" id="BARU01018910">
    <property type="protein sequence ID" value="GAH61127.1"/>
    <property type="molecule type" value="Genomic_DNA"/>
</dbReference>